<dbReference type="Proteomes" id="UP000092462">
    <property type="component" value="Unassembled WGS sequence"/>
</dbReference>
<protein>
    <submittedName>
        <fullName evidence="1">Uncharacterized protein</fullName>
    </submittedName>
</protein>
<dbReference type="VEuPathDB" id="VectorBase:PPAI006602"/>
<organism evidence="1 2">
    <name type="scientific">Phlebotomus papatasi</name>
    <name type="common">Sandfly</name>
    <dbReference type="NCBI Taxonomy" id="29031"/>
    <lineage>
        <taxon>Eukaryota</taxon>
        <taxon>Metazoa</taxon>
        <taxon>Ecdysozoa</taxon>
        <taxon>Arthropoda</taxon>
        <taxon>Hexapoda</taxon>
        <taxon>Insecta</taxon>
        <taxon>Pterygota</taxon>
        <taxon>Neoptera</taxon>
        <taxon>Endopterygota</taxon>
        <taxon>Diptera</taxon>
        <taxon>Nematocera</taxon>
        <taxon>Psychodoidea</taxon>
        <taxon>Psychodidae</taxon>
        <taxon>Phlebotomus</taxon>
        <taxon>Phlebotomus</taxon>
    </lineage>
</organism>
<accession>A0A1B0DEZ4</accession>
<name>A0A1B0DEZ4_PHLPP</name>
<evidence type="ECO:0000313" key="2">
    <source>
        <dbReference type="Proteomes" id="UP000092462"/>
    </source>
</evidence>
<dbReference type="AlphaFoldDB" id="A0A1B0DEZ4"/>
<reference evidence="1" key="1">
    <citation type="submission" date="2022-08" db="UniProtKB">
        <authorList>
            <consortium name="EnsemblMetazoa"/>
        </authorList>
    </citation>
    <scope>IDENTIFICATION</scope>
    <source>
        <strain evidence="1">Israel</strain>
    </source>
</reference>
<dbReference type="VEuPathDB" id="VectorBase:PPAPM1_011405"/>
<proteinExistence type="predicted"/>
<evidence type="ECO:0000313" key="1">
    <source>
        <dbReference type="EnsemblMetazoa" id="PPAI006602-PA"/>
    </source>
</evidence>
<keyword evidence="2" id="KW-1185">Reference proteome</keyword>
<dbReference type="EMBL" id="AJVK01058459">
    <property type="status" value="NOT_ANNOTATED_CDS"/>
    <property type="molecule type" value="Genomic_DNA"/>
</dbReference>
<sequence length="161" mass="18472">MNRESTRLGQDGGSETRANLILRLEKTKLEMESLRAAEREIKRQIQVEDMEEGECSSQEEEILPEYPSEQKYVEGTSFRELSTMLTEQSKSMAQAMSRQTGLKDLPKFSGDPDEWRIFLAQYRRSTSICGYDSTENVARLEKSLTGEAREAVKALLIYHTH</sequence>
<dbReference type="EnsemblMetazoa" id="PPAI006602-RA">
    <property type="protein sequence ID" value="PPAI006602-PA"/>
    <property type="gene ID" value="PPAI006602"/>
</dbReference>